<keyword evidence="8" id="KW-1185">Reference proteome</keyword>
<gene>
    <name evidence="7" type="primary">clpP_1</name>
    <name evidence="7" type="ORF">TICRE_11610</name>
</gene>
<dbReference type="EMBL" id="LTDM01000015">
    <property type="protein sequence ID" value="OLS02888.1"/>
    <property type="molecule type" value="Genomic_DNA"/>
</dbReference>
<dbReference type="CDD" id="cd07016">
    <property type="entry name" value="S14_ClpP_1"/>
    <property type="match status" value="1"/>
</dbReference>
<proteinExistence type="inferred from homology"/>
<comment type="caution">
    <text evidence="7">The sequence shown here is derived from an EMBL/GenBank/DDBJ whole genome shotgun (WGS) entry which is preliminary data.</text>
</comment>
<evidence type="ECO:0000313" key="7">
    <source>
        <dbReference type="EMBL" id="OLS02888.1"/>
    </source>
</evidence>
<dbReference type="GO" id="GO:0051117">
    <property type="term" value="F:ATPase binding"/>
    <property type="evidence" value="ECO:0007669"/>
    <property type="project" value="TreeGrafter"/>
</dbReference>
<dbReference type="InterPro" id="IPR001907">
    <property type="entry name" value="ClpP"/>
</dbReference>
<keyword evidence="4 7" id="KW-0378">Hydrolase</keyword>
<organism evidence="7 8">
    <name type="scientific">Tissierella creatinophila DSM 6911</name>
    <dbReference type="NCBI Taxonomy" id="1123403"/>
    <lineage>
        <taxon>Bacteria</taxon>
        <taxon>Bacillati</taxon>
        <taxon>Bacillota</taxon>
        <taxon>Tissierellia</taxon>
        <taxon>Tissierellales</taxon>
        <taxon>Tissierellaceae</taxon>
        <taxon>Tissierella</taxon>
    </lineage>
</organism>
<name>A0A1U7M6S1_TISCR</name>
<dbReference type="PANTHER" id="PTHR10381">
    <property type="entry name" value="ATP-DEPENDENT CLP PROTEASE PROTEOLYTIC SUBUNIT"/>
    <property type="match status" value="1"/>
</dbReference>
<evidence type="ECO:0000256" key="6">
    <source>
        <dbReference type="RuleBase" id="RU003567"/>
    </source>
</evidence>
<protein>
    <recommendedName>
        <fullName evidence="6">ATP-dependent Clp protease proteolytic subunit</fullName>
    </recommendedName>
</protein>
<dbReference type="OrthoDB" id="9806592at2"/>
<dbReference type="GO" id="GO:0004252">
    <property type="term" value="F:serine-type endopeptidase activity"/>
    <property type="evidence" value="ECO:0007669"/>
    <property type="project" value="InterPro"/>
</dbReference>
<dbReference type="GO" id="GO:0009368">
    <property type="term" value="C:endopeptidase Clp complex"/>
    <property type="evidence" value="ECO:0007669"/>
    <property type="project" value="TreeGrafter"/>
</dbReference>
<evidence type="ECO:0000256" key="3">
    <source>
        <dbReference type="ARBA" id="ARBA00022670"/>
    </source>
</evidence>
<dbReference type="Gene3D" id="3.90.226.10">
    <property type="entry name" value="2-enoyl-CoA Hydratase, Chain A, domain 1"/>
    <property type="match status" value="1"/>
</dbReference>
<dbReference type="RefSeq" id="WP_075726035.1">
    <property type="nucleotide sequence ID" value="NZ_LTDM01000015.1"/>
</dbReference>
<evidence type="ECO:0000256" key="4">
    <source>
        <dbReference type="ARBA" id="ARBA00022801"/>
    </source>
</evidence>
<dbReference type="GO" id="GO:0006515">
    <property type="term" value="P:protein quality control for misfolded or incompletely synthesized proteins"/>
    <property type="evidence" value="ECO:0007669"/>
    <property type="project" value="TreeGrafter"/>
</dbReference>
<reference evidence="7 8" key="1">
    <citation type="submission" date="2016-02" db="EMBL/GenBank/DDBJ databases">
        <title>Genome sequence of Tissierella creatinophila DSM 6911.</title>
        <authorList>
            <person name="Poehlein A."/>
            <person name="Daniel R."/>
        </authorList>
    </citation>
    <scope>NUCLEOTIDE SEQUENCE [LARGE SCALE GENOMIC DNA]</scope>
    <source>
        <strain evidence="7 8">DSM 6911</strain>
    </source>
</reference>
<dbReference type="InterPro" id="IPR029045">
    <property type="entry name" value="ClpP/crotonase-like_dom_sf"/>
</dbReference>
<dbReference type="AlphaFoldDB" id="A0A1U7M6S1"/>
<dbReference type="Pfam" id="PF00574">
    <property type="entry name" value="CLP_protease"/>
    <property type="match status" value="1"/>
</dbReference>
<sequence>MNVLEVKGPIVSNDDYWIYEWLDYEATCPKVINQQLKEFKGQDITVEINSPGGSVFAGSEIYTALKSYLGNVAIKIVGMAASAASVIAMAGNKVSMSPTAQIMIHNASVVAQGDHRDMEHTADFLKGINESISNAYKIKSGLSTEELLEMMDNETWITSKIALELGLIDEIMFENENLQVVANVDGMLPTHVINKLKNTIKKPNNKDLERKQKELENKLKEIDLTLMLKE</sequence>
<dbReference type="Proteomes" id="UP000186112">
    <property type="component" value="Unassembled WGS sequence"/>
</dbReference>
<dbReference type="NCBIfam" id="NF045542">
    <property type="entry name" value="Clp_rel_HeadMat"/>
    <property type="match status" value="1"/>
</dbReference>
<dbReference type="InterPro" id="IPR023562">
    <property type="entry name" value="ClpP/TepA"/>
</dbReference>
<keyword evidence="2" id="KW-0963">Cytoplasm</keyword>
<keyword evidence="3 7" id="KW-0645">Protease</keyword>
<accession>A0A1U7M6S1</accession>
<evidence type="ECO:0000313" key="8">
    <source>
        <dbReference type="Proteomes" id="UP000186112"/>
    </source>
</evidence>
<evidence type="ECO:0000256" key="1">
    <source>
        <dbReference type="ARBA" id="ARBA00007039"/>
    </source>
</evidence>
<keyword evidence="5" id="KW-0720">Serine protease</keyword>
<dbReference type="PANTHER" id="PTHR10381:SF70">
    <property type="entry name" value="ATP-DEPENDENT CLP PROTEASE PROTEOLYTIC SUBUNIT"/>
    <property type="match status" value="1"/>
</dbReference>
<comment type="similarity">
    <text evidence="1 6">Belongs to the peptidase S14 family.</text>
</comment>
<evidence type="ECO:0000256" key="2">
    <source>
        <dbReference type="ARBA" id="ARBA00022490"/>
    </source>
</evidence>
<dbReference type="GO" id="GO:0004176">
    <property type="term" value="F:ATP-dependent peptidase activity"/>
    <property type="evidence" value="ECO:0007669"/>
    <property type="project" value="InterPro"/>
</dbReference>
<dbReference type="PRINTS" id="PR00127">
    <property type="entry name" value="CLPPROTEASEP"/>
</dbReference>
<dbReference type="SUPFAM" id="SSF52096">
    <property type="entry name" value="ClpP/crotonase"/>
    <property type="match status" value="1"/>
</dbReference>
<evidence type="ECO:0000256" key="5">
    <source>
        <dbReference type="ARBA" id="ARBA00022825"/>
    </source>
</evidence>